<accession>A0AA40KI07</accession>
<evidence type="ECO:0000313" key="1">
    <source>
        <dbReference type="EMBL" id="KAK1121079.1"/>
    </source>
</evidence>
<proteinExistence type="predicted"/>
<name>A0AA40KI07_9HYME</name>
<evidence type="ECO:0000313" key="2">
    <source>
        <dbReference type="Proteomes" id="UP001177670"/>
    </source>
</evidence>
<comment type="caution">
    <text evidence="1">The sequence shown here is derived from an EMBL/GenBank/DDBJ whole genome shotgun (WGS) entry which is preliminary data.</text>
</comment>
<gene>
    <name evidence="1" type="ORF">K0M31_010859</name>
</gene>
<organism evidence="1 2">
    <name type="scientific">Melipona bicolor</name>
    <dbReference type="NCBI Taxonomy" id="60889"/>
    <lineage>
        <taxon>Eukaryota</taxon>
        <taxon>Metazoa</taxon>
        <taxon>Ecdysozoa</taxon>
        <taxon>Arthropoda</taxon>
        <taxon>Hexapoda</taxon>
        <taxon>Insecta</taxon>
        <taxon>Pterygota</taxon>
        <taxon>Neoptera</taxon>
        <taxon>Endopterygota</taxon>
        <taxon>Hymenoptera</taxon>
        <taxon>Apocrita</taxon>
        <taxon>Aculeata</taxon>
        <taxon>Apoidea</taxon>
        <taxon>Anthophila</taxon>
        <taxon>Apidae</taxon>
        <taxon>Melipona</taxon>
    </lineage>
</organism>
<keyword evidence="2" id="KW-1185">Reference proteome</keyword>
<reference evidence="1" key="1">
    <citation type="submission" date="2021-10" db="EMBL/GenBank/DDBJ databases">
        <title>Melipona bicolor Genome sequencing and assembly.</title>
        <authorList>
            <person name="Araujo N.S."/>
            <person name="Arias M.C."/>
        </authorList>
    </citation>
    <scope>NUCLEOTIDE SEQUENCE</scope>
    <source>
        <strain evidence="1">USP_2M_L1-L4_2017</strain>
        <tissue evidence="1">Whole body</tissue>
    </source>
</reference>
<protein>
    <submittedName>
        <fullName evidence="1">Uncharacterized protein</fullName>
    </submittedName>
</protein>
<dbReference type="EMBL" id="JAHYIQ010000028">
    <property type="protein sequence ID" value="KAK1121079.1"/>
    <property type="molecule type" value="Genomic_DNA"/>
</dbReference>
<dbReference type="Proteomes" id="UP001177670">
    <property type="component" value="Unassembled WGS sequence"/>
</dbReference>
<dbReference type="AlphaFoldDB" id="A0AA40KI07"/>
<sequence>MEVCLHDMEGETGDTRGIASPCKINDKKLILKQTSRASVPVFPTKQLEIQSTTAGLHVNEFSTEVPGWKLN</sequence>